<dbReference type="Gene3D" id="4.10.60.10">
    <property type="entry name" value="Zinc finger, CCHC-type"/>
    <property type="match status" value="1"/>
</dbReference>
<gene>
    <name evidence="3" type="ORF">Scep_007542</name>
</gene>
<feature type="domain" description="Retrovirus-related Pol polyprotein from transposon TNT 1-94-like beta-barrel" evidence="2">
    <location>
        <begin position="141"/>
        <end position="219"/>
    </location>
</feature>
<evidence type="ECO:0000259" key="2">
    <source>
        <dbReference type="Pfam" id="PF22936"/>
    </source>
</evidence>
<comment type="caution">
    <text evidence="3">The sequence shown here is derived from an EMBL/GenBank/DDBJ whole genome shotgun (WGS) entry which is preliminary data.</text>
</comment>
<dbReference type="Pfam" id="PF22936">
    <property type="entry name" value="Pol_BBD"/>
    <property type="match status" value="1"/>
</dbReference>
<dbReference type="InterPro" id="IPR054722">
    <property type="entry name" value="PolX-like_BBD"/>
</dbReference>
<dbReference type="SUPFAM" id="SSF57756">
    <property type="entry name" value="Retrovirus zinc finger-like domains"/>
    <property type="match status" value="1"/>
</dbReference>
<protein>
    <recommendedName>
        <fullName evidence="2">Retrovirus-related Pol polyprotein from transposon TNT 1-94-like beta-barrel domain-containing protein</fullName>
    </recommendedName>
</protein>
<evidence type="ECO:0000313" key="3">
    <source>
        <dbReference type="EMBL" id="KAK9148785.1"/>
    </source>
</evidence>
<organism evidence="3 4">
    <name type="scientific">Stephania cephalantha</name>
    <dbReference type="NCBI Taxonomy" id="152367"/>
    <lineage>
        <taxon>Eukaryota</taxon>
        <taxon>Viridiplantae</taxon>
        <taxon>Streptophyta</taxon>
        <taxon>Embryophyta</taxon>
        <taxon>Tracheophyta</taxon>
        <taxon>Spermatophyta</taxon>
        <taxon>Magnoliopsida</taxon>
        <taxon>Ranunculales</taxon>
        <taxon>Menispermaceae</taxon>
        <taxon>Menispermoideae</taxon>
        <taxon>Cissampelideae</taxon>
        <taxon>Stephania</taxon>
    </lineage>
</organism>
<dbReference type="Proteomes" id="UP001419268">
    <property type="component" value="Unassembled WGS sequence"/>
</dbReference>
<evidence type="ECO:0000256" key="1">
    <source>
        <dbReference type="SAM" id="MobiDB-lite"/>
    </source>
</evidence>
<dbReference type="AlphaFoldDB" id="A0AAP0KCR1"/>
<dbReference type="InterPro" id="IPR036875">
    <property type="entry name" value="Znf_CCHC_sf"/>
</dbReference>
<sequence length="298" mass="33939">MQAQEQRNLIRFEGSVEGALAARAKFSQGQKGKKVEKNKKGNSGFDSPNTNKGTKYDFPPCKHCGRKGHHPSKCWKRPDQQCEKCQKMGHHQKICRSNPQQRQVTQVNLQQKNVAQVADQEEDEHLFVASCFATSSTSDKWLVDSGCTNHMTFDRDLFRELDTSVTSKVRIGNGEYLAVKGKGTVEIESILGTKLIKDVLFVPISQNLLSVGQLLERGFKIIFENNQCLIKDSKGEDVFKVNMKGKSFALHPLEEENAAYSAMKTNAELWHKRLGHFNHKVVMTLRRRIWFKDFLILN</sequence>
<dbReference type="GO" id="GO:0008270">
    <property type="term" value="F:zinc ion binding"/>
    <property type="evidence" value="ECO:0007669"/>
    <property type="project" value="InterPro"/>
</dbReference>
<dbReference type="GO" id="GO:0003676">
    <property type="term" value="F:nucleic acid binding"/>
    <property type="evidence" value="ECO:0007669"/>
    <property type="project" value="InterPro"/>
</dbReference>
<accession>A0AAP0KCR1</accession>
<evidence type="ECO:0000313" key="4">
    <source>
        <dbReference type="Proteomes" id="UP001419268"/>
    </source>
</evidence>
<name>A0AAP0KCR1_9MAGN</name>
<feature type="region of interest" description="Disordered" evidence="1">
    <location>
        <begin position="24"/>
        <end position="52"/>
    </location>
</feature>
<dbReference type="EMBL" id="JBBNAG010000003">
    <property type="protein sequence ID" value="KAK9148785.1"/>
    <property type="molecule type" value="Genomic_DNA"/>
</dbReference>
<reference evidence="3 4" key="1">
    <citation type="submission" date="2024-01" db="EMBL/GenBank/DDBJ databases">
        <title>Genome assemblies of Stephania.</title>
        <authorList>
            <person name="Yang L."/>
        </authorList>
    </citation>
    <scope>NUCLEOTIDE SEQUENCE [LARGE SCALE GENOMIC DNA]</scope>
    <source>
        <strain evidence="3">JXDWG</strain>
        <tissue evidence="3">Leaf</tissue>
    </source>
</reference>
<proteinExistence type="predicted"/>
<keyword evidence="4" id="KW-1185">Reference proteome</keyword>